<comment type="similarity">
    <text evidence="2 9">Belongs to the SWEET sugar transporter family.</text>
</comment>
<keyword evidence="5 9" id="KW-0812">Transmembrane</keyword>
<keyword evidence="3 9" id="KW-0813">Transport</keyword>
<dbReference type="InterPro" id="IPR047664">
    <property type="entry name" value="SWEET"/>
</dbReference>
<dbReference type="FunFam" id="1.20.1280.290:FF:000002">
    <property type="entry name" value="Bidirectional sugar transporter SWEET"/>
    <property type="match status" value="1"/>
</dbReference>
<comment type="subcellular location">
    <subcellularLocation>
        <location evidence="1">Endomembrane system</location>
        <topology evidence="1">Multi-pass membrane protein</topology>
    </subcellularLocation>
</comment>
<evidence type="ECO:0000256" key="10">
    <source>
        <dbReference type="SAM" id="MobiDB-lite"/>
    </source>
</evidence>
<name>A0AAW0KL89_QUESU</name>
<dbReference type="Proteomes" id="UP000237347">
    <property type="component" value="Unassembled WGS sequence"/>
</dbReference>
<evidence type="ECO:0000256" key="6">
    <source>
        <dbReference type="ARBA" id="ARBA00022737"/>
    </source>
</evidence>
<accession>A0AAW0KL89</accession>
<dbReference type="GO" id="GO:0012505">
    <property type="term" value="C:endomembrane system"/>
    <property type="evidence" value="ECO:0007669"/>
    <property type="project" value="UniProtKB-SubCell"/>
</dbReference>
<dbReference type="PANTHER" id="PTHR10791">
    <property type="entry name" value="RAG1-ACTIVATING PROTEIN 1"/>
    <property type="match status" value="1"/>
</dbReference>
<dbReference type="GO" id="GO:0051119">
    <property type="term" value="F:sugar transmembrane transporter activity"/>
    <property type="evidence" value="ECO:0007669"/>
    <property type="project" value="InterPro"/>
</dbReference>
<dbReference type="Pfam" id="PF03083">
    <property type="entry name" value="MtN3_slv"/>
    <property type="match status" value="2"/>
</dbReference>
<evidence type="ECO:0000256" key="8">
    <source>
        <dbReference type="ARBA" id="ARBA00023136"/>
    </source>
</evidence>
<evidence type="ECO:0000256" key="3">
    <source>
        <dbReference type="ARBA" id="ARBA00022448"/>
    </source>
</evidence>
<comment type="function">
    <text evidence="9">Mediates both low-affinity uptake and efflux of sugar across the membrane.</text>
</comment>
<gene>
    <name evidence="11" type="primary">SWEET3_0</name>
    <name evidence="11" type="ORF">CFP56_017861</name>
</gene>
<feature type="transmembrane region" description="Helical" evidence="9">
    <location>
        <begin position="6"/>
        <end position="28"/>
    </location>
</feature>
<dbReference type="GO" id="GO:0051260">
    <property type="term" value="P:protein homooligomerization"/>
    <property type="evidence" value="ECO:0007669"/>
    <property type="project" value="UniProtKB-ARBA"/>
</dbReference>
<dbReference type="PANTHER" id="PTHR10791:SF28">
    <property type="entry name" value="BIDIRECTIONAL SUGAR TRANSPORTER SWEET3"/>
    <property type="match status" value="1"/>
</dbReference>
<reference evidence="11 12" key="1">
    <citation type="journal article" date="2018" name="Sci. Data">
        <title>The draft genome sequence of cork oak.</title>
        <authorList>
            <person name="Ramos A.M."/>
            <person name="Usie A."/>
            <person name="Barbosa P."/>
            <person name="Barros P.M."/>
            <person name="Capote T."/>
            <person name="Chaves I."/>
            <person name="Simoes F."/>
            <person name="Abreu I."/>
            <person name="Carrasquinho I."/>
            <person name="Faro C."/>
            <person name="Guimaraes J.B."/>
            <person name="Mendonca D."/>
            <person name="Nobrega F."/>
            <person name="Rodrigues L."/>
            <person name="Saibo N.J.M."/>
            <person name="Varela M.C."/>
            <person name="Egas C."/>
            <person name="Matos J."/>
            <person name="Miguel C.M."/>
            <person name="Oliveira M.M."/>
            <person name="Ricardo C.P."/>
            <person name="Goncalves S."/>
        </authorList>
    </citation>
    <scope>NUCLEOTIDE SEQUENCE [LARGE SCALE GENOMIC DNA]</scope>
    <source>
        <strain evidence="12">cv. HL8</strain>
    </source>
</reference>
<keyword evidence="4 9" id="KW-0762">Sugar transport</keyword>
<comment type="caution">
    <text evidence="9">Lacks conserved residue(s) required for the propagation of feature annotation.</text>
</comment>
<dbReference type="EMBL" id="PKMF04000280">
    <property type="protein sequence ID" value="KAK7839577.1"/>
    <property type="molecule type" value="Genomic_DNA"/>
</dbReference>
<feature type="compositionally biased region" description="Basic and acidic residues" evidence="10">
    <location>
        <begin position="238"/>
        <end position="247"/>
    </location>
</feature>
<proteinExistence type="inferred from homology"/>
<evidence type="ECO:0000256" key="9">
    <source>
        <dbReference type="RuleBase" id="RU910715"/>
    </source>
</evidence>
<dbReference type="InterPro" id="IPR004316">
    <property type="entry name" value="SWEET_rpt"/>
</dbReference>
<keyword evidence="7 9" id="KW-1133">Transmembrane helix</keyword>
<feature type="region of interest" description="Disordered" evidence="10">
    <location>
        <begin position="238"/>
        <end position="261"/>
    </location>
</feature>
<evidence type="ECO:0000256" key="5">
    <source>
        <dbReference type="ARBA" id="ARBA00022692"/>
    </source>
</evidence>
<evidence type="ECO:0000256" key="2">
    <source>
        <dbReference type="ARBA" id="ARBA00007809"/>
    </source>
</evidence>
<keyword evidence="12" id="KW-1185">Reference proteome</keyword>
<evidence type="ECO:0000256" key="4">
    <source>
        <dbReference type="ARBA" id="ARBA00022597"/>
    </source>
</evidence>
<feature type="compositionally biased region" description="Polar residues" evidence="10">
    <location>
        <begin position="248"/>
        <end position="261"/>
    </location>
</feature>
<keyword evidence="8 9" id="KW-0472">Membrane</keyword>
<feature type="transmembrane region" description="Helical" evidence="9">
    <location>
        <begin position="143"/>
        <end position="164"/>
    </location>
</feature>
<dbReference type="GO" id="GO:0016020">
    <property type="term" value="C:membrane"/>
    <property type="evidence" value="ECO:0007669"/>
    <property type="project" value="InterPro"/>
</dbReference>
<sequence length="261" mass="29243">MGDKLHLAMGVMGNATSLLLYTVPILTFARVIKKKSTEEFSCVPYIISLFNCLLYTWYGLPVVSNRWENFTVVSTNGSPCCYIKIVHTCIYIYTFRCRLILILMFENHGVQKKAAMILTPGIVVICITIVISAFVFHDHRHRKIFTGSVGLLVAAAMYGSPLVVMKQVIATKSVEFMPFYLSLFSFLASSFWLAYGLVSHELFLAAPNLLGSPLGFLQLVIYFKYRKWGVVGEPEKVDLEKDGEKSKQLQPVINDSTGGKS</sequence>
<dbReference type="AlphaFoldDB" id="A0AAW0KL89"/>
<feature type="transmembrane region" description="Helical" evidence="9">
    <location>
        <begin position="204"/>
        <end position="223"/>
    </location>
</feature>
<comment type="caution">
    <text evidence="11">The sequence shown here is derived from an EMBL/GenBank/DDBJ whole genome shotgun (WGS) entry which is preliminary data.</text>
</comment>
<evidence type="ECO:0000256" key="7">
    <source>
        <dbReference type="ARBA" id="ARBA00022989"/>
    </source>
</evidence>
<organism evidence="11 12">
    <name type="scientific">Quercus suber</name>
    <name type="common">Cork oak</name>
    <dbReference type="NCBI Taxonomy" id="58331"/>
    <lineage>
        <taxon>Eukaryota</taxon>
        <taxon>Viridiplantae</taxon>
        <taxon>Streptophyta</taxon>
        <taxon>Embryophyta</taxon>
        <taxon>Tracheophyta</taxon>
        <taxon>Spermatophyta</taxon>
        <taxon>Magnoliopsida</taxon>
        <taxon>eudicotyledons</taxon>
        <taxon>Gunneridae</taxon>
        <taxon>Pentapetalae</taxon>
        <taxon>rosids</taxon>
        <taxon>fabids</taxon>
        <taxon>Fagales</taxon>
        <taxon>Fagaceae</taxon>
        <taxon>Quercus</taxon>
    </lineage>
</organism>
<feature type="transmembrane region" description="Helical" evidence="9">
    <location>
        <begin position="40"/>
        <end position="58"/>
    </location>
</feature>
<protein>
    <recommendedName>
        <fullName evidence="9">Bidirectional sugar transporter SWEET</fullName>
    </recommendedName>
</protein>
<evidence type="ECO:0000256" key="1">
    <source>
        <dbReference type="ARBA" id="ARBA00004127"/>
    </source>
</evidence>
<feature type="transmembrane region" description="Helical" evidence="9">
    <location>
        <begin position="117"/>
        <end position="137"/>
    </location>
</feature>
<keyword evidence="6" id="KW-0677">Repeat</keyword>
<evidence type="ECO:0000313" key="11">
    <source>
        <dbReference type="EMBL" id="KAK7839577.1"/>
    </source>
</evidence>
<feature type="transmembrane region" description="Helical" evidence="9">
    <location>
        <begin position="176"/>
        <end position="198"/>
    </location>
</feature>
<dbReference type="Gene3D" id="1.20.1280.290">
    <property type="match status" value="2"/>
</dbReference>
<evidence type="ECO:0000313" key="12">
    <source>
        <dbReference type="Proteomes" id="UP000237347"/>
    </source>
</evidence>